<proteinExistence type="predicted"/>
<reference evidence="1 2" key="1">
    <citation type="submission" date="2012-05" db="EMBL/GenBank/DDBJ databases">
        <title>Recombination and specialization in a pathogen metapopulation.</title>
        <authorList>
            <person name="Gardiner A."/>
            <person name="Kemen E."/>
            <person name="Schultz-Larsen T."/>
            <person name="MacLean D."/>
            <person name="Van Oosterhout C."/>
            <person name="Jones J.D.G."/>
        </authorList>
    </citation>
    <scope>NUCLEOTIDE SEQUENCE [LARGE SCALE GENOMIC DNA]</scope>
    <source>
        <strain evidence="1 2">Ac Nc2</strain>
    </source>
</reference>
<comment type="caution">
    <text evidence="1">The sequence shown here is derived from an EMBL/GenBank/DDBJ whole genome shotgun (WGS) entry which is preliminary data.</text>
</comment>
<accession>A0A024GIM9</accession>
<evidence type="ECO:0000313" key="2">
    <source>
        <dbReference type="Proteomes" id="UP000053237"/>
    </source>
</evidence>
<gene>
    <name evidence="1" type="ORF">BN9_077030</name>
</gene>
<dbReference type="AlphaFoldDB" id="A0A024GIM9"/>
<name>A0A024GIM9_9STRA</name>
<sequence length="122" mass="14247">MVVNPFDNLRKSKVSSAGFGLNQGIWWRCEALNKFSNFQSIDNEKRIFYSTELHDRTRVNMMYQDRSHLSCLSAYLAEKAHRAFGLNLRCISIFNIMQTMHSKLRIRSTDDVEHVIFLPFAA</sequence>
<evidence type="ECO:0000313" key="1">
    <source>
        <dbReference type="EMBL" id="CCI46748.1"/>
    </source>
</evidence>
<dbReference type="EMBL" id="CAIX01000140">
    <property type="protein sequence ID" value="CCI46748.1"/>
    <property type="molecule type" value="Genomic_DNA"/>
</dbReference>
<protein>
    <submittedName>
        <fullName evidence="1">Uncharacterized protein</fullName>
    </submittedName>
</protein>
<keyword evidence="2" id="KW-1185">Reference proteome</keyword>
<organism evidence="1 2">
    <name type="scientific">Albugo candida</name>
    <dbReference type="NCBI Taxonomy" id="65357"/>
    <lineage>
        <taxon>Eukaryota</taxon>
        <taxon>Sar</taxon>
        <taxon>Stramenopiles</taxon>
        <taxon>Oomycota</taxon>
        <taxon>Peronosporomycetes</taxon>
        <taxon>Albuginales</taxon>
        <taxon>Albuginaceae</taxon>
        <taxon>Albugo</taxon>
    </lineage>
</organism>
<dbReference type="Proteomes" id="UP000053237">
    <property type="component" value="Unassembled WGS sequence"/>
</dbReference>
<dbReference type="InParanoid" id="A0A024GIM9"/>